<sequence length="54" mass="5742">MFAPVYSALSALPKPDFPATLFTTYVPGVTPLSTYKEVLGALASYLAIIFTAQS</sequence>
<dbReference type="InParanoid" id="A0A1Y2FBA9"/>
<dbReference type="AlphaFoldDB" id="A0A1Y2FBA9"/>
<comment type="caution">
    <text evidence="1">The sequence shown here is derived from an EMBL/GenBank/DDBJ whole genome shotgun (WGS) entry which is preliminary data.</text>
</comment>
<dbReference type="Proteomes" id="UP000193467">
    <property type="component" value="Unassembled WGS sequence"/>
</dbReference>
<evidence type="ECO:0000313" key="2">
    <source>
        <dbReference type="Proteomes" id="UP000193467"/>
    </source>
</evidence>
<protein>
    <submittedName>
        <fullName evidence="1">Uncharacterized protein</fullName>
    </submittedName>
</protein>
<keyword evidence="2" id="KW-1185">Reference proteome</keyword>
<proteinExistence type="predicted"/>
<reference evidence="1 2" key="1">
    <citation type="submission" date="2016-07" db="EMBL/GenBank/DDBJ databases">
        <title>Pervasive Adenine N6-methylation of Active Genes in Fungi.</title>
        <authorList>
            <consortium name="DOE Joint Genome Institute"/>
            <person name="Mondo S.J."/>
            <person name="Dannebaum R.O."/>
            <person name="Kuo R.C."/>
            <person name="Labutti K."/>
            <person name="Haridas S."/>
            <person name="Kuo A."/>
            <person name="Salamov A."/>
            <person name="Ahrendt S.R."/>
            <person name="Lipzen A."/>
            <person name="Sullivan W."/>
            <person name="Andreopoulos W.B."/>
            <person name="Clum A."/>
            <person name="Lindquist E."/>
            <person name="Daum C."/>
            <person name="Ramamoorthy G.K."/>
            <person name="Gryganskyi A."/>
            <person name="Culley D."/>
            <person name="Magnuson J.K."/>
            <person name="James T.Y."/>
            <person name="O'Malley M.A."/>
            <person name="Stajich J.E."/>
            <person name="Spatafora J.W."/>
            <person name="Visel A."/>
            <person name="Grigoriev I.V."/>
        </authorList>
    </citation>
    <scope>NUCLEOTIDE SEQUENCE [LARGE SCALE GENOMIC DNA]</scope>
    <source>
        <strain evidence="1 2">62-1032</strain>
    </source>
</reference>
<evidence type="ECO:0000313" key="1">
    <source>
        <dbReference type="EMBL" id="ORY81200.1"/>
    </source>
</evidence>
<gene>
    <name evidence="1" type="ORF">BCR35DRAFT_331612</name>
</gene>
<feature type="non-terminal residue" evidence="1">
    <location>
        <position position="54"/>
    </location>
</feature>
<name>A0A1Y2FBA9_9BASI</name>
<dbReference type="EMBL" id="MCGR01000023">
    <property type="protein sequence ID" value="ORY81200.1"/>
    <property type="molecule type" value="Genomic_DNA"/>
</dbReference>
<organism evidence="1 2">
    <name type="scientific">Leucosporidium creatinivorum</name>
    <dbReference type="NCBI Taxonomy" id="106004"/>
    <lineage>
        <taxon>Eukaryota</taxon>
        <taxon>Fungi</taxon>
        <taxon>Dikarya</taxon>
        <taxon>Basidiomycota</taxon>
        <taxon>Pucciniomycotina</taxon>
        <taxon>Microbotryomycetes</taxon>
        <taxon>Leucosporidiales</taxon>
        <taxon>Leucosporidium</taxon>
    </lineage>
</organism>
<accession>A0A1Y2FBA9</accession>